<proteinExistence type="predicted"/>
<reference evidence="1 2" key="1">
    <citation type="submission" date="2015-08" db="EMBL/GenBank/DDBJ databases">
        <title>Next Generation Sequencing and Analysis of the Genome of Puccinia sorghi L Schw, the Causal Agent of Maize Common Rust.</title>
        <authorList>
            <person name="Rochi L."/>
            <person name="Burguener G."/>
            <person name="Darino M."/>
            <person name="Turjanski A."/>
            <person name="Kreff E."/>
            <person name="Dieguez M.J."/>
            <person name="Sacco F."/>
        </authorList>
    </citation>
    <scope>NUCLEOTIDE SEQUENCE [LARGE SCALE GENOMIC DNA]</scope>
    <source>
        <strain evidence="1 2">RO10H11247</strain>
    </source>
</reference>
<dbReference type="Proteomes" id="UP000037035">
    <property type="component" value="Unassembled WGS sequence"/>
</dbReference>
<accession>A0A0L6VUL9</accession>
<dbReference type="VEuPathDB" id="FungiDB:VP01_10858g1"/>
<evidence type="ECO:0000313" key="2">
    <source>
        <dbReference type="Proteomes" id="UP000037035"/>
    </source>
</evidence>
<evidence type="ECO:0000313" key="1">
    <source>
        <dbReference type="EMBL" id="KNZ63915.1"/>
    </source>
</evidence>
<organism evidence="1 2">
    <name type="scientific">Puccinia sorghi</name>
    <dbReference type="NCBI Taxonomy" id="27349"/>
    <lineage>
        <taxon>Eukaryota</taxon>
        <taxon>Fungi</taxon>
        <taxon>Dikarya</taxon>
        <taxon>Basidiomycota</taxon>
        <taxon>Pucciniomycotina</taxon>
        <taxon>Pucciniomycetes</taxon>
        <taxon>Pucciniales</taxon>
        <taxon>Pucciniaceae</taxon>
        <taxon>Puccinia</taxon>
    </lineage>
</organism>
<gene>
    <name evidence="1" type="ORF">VP01_10858g1</name>
</gene>
<dbReference type="AlphaFoldDB" id="A0A0L6VUL9"/>
<name>A0A0L6VUL9_9BASI</name>
<protein>
    <submittedName>
        <fullName evidence="1">Uncharacterized protein</fullName>
    </submittedName>
</protein>
<comment type="caution">
    <text evidence="1">The sequence shown here is derived from an EMBL/GenBank/DDBJ whole genome shotgun (WGS) entry which is preliminary data.</text>
</comment>
<feature type="non-terminal residue" evidence="1">
    <location>
        <position position="1"/>
    </location>
</feature>
<keyword evidence="2" id="KW-1185">Reference proteome</keyword>
<dbReference type="EMBL" id="LAVV01000952">
    <property type="protein sequence ID" value="KNZ63915.1"/>
    <property type="molecule type" value="Genomic_DNA"/>
</dbReference>
<sequence length="58" mass="7120">NYFCSWCNVHKDKIAKLRLLKPRNDLKFDRLLKFLWVFNTQRPLEFPSAILWSMLHLD</sequence>